<protein>
    <submittedName>
        <fullName evidence="1">Uncharacterized protein</fullName>
    </submittedName>
</protein>
<comment type="caution">
    <text evidence="1">The sequence shown here is derived from an EMBL/GenBank/DDBJ whole genome shotgun (WGS) entry which is preliminary data.</text>
</comment>
<name>A0A4C1UDX0_EUMVA</name>
<proteinExistence type="predicted"/>
<reference evidence="1 2" key="1">
    <citation type="journal article" date="2019" name="Commun. Biol.">
        <title>The bagworm genome reveals a unique fibroin gene that provides high tensile strength.</title>
        <authorList>
            <person name="Kono N."/>
            <person name="Nakamura H."/>
            <person name="Ohtoshi R."/>
            <person name="Tomita M."/>
            <person name="Numata K."/>
            <person name="Arakawa K."/>
        </authorList>
    </citation>
    <scope>NUCLEOTIDE SEQUENCE [LARGE SCALE GENOMIC DNA]</scope>
</reference>
<gene>
    <name evidence="1" type="ORF">EVAR_10396_1</name>
</gene>
<evidence type="ECO:0000313" key="1">
    <source>
        <dbReference type="EMBL" id="GBP24172.1"/>
    </source>
</evidence>
<dbReference type="AlphaFoldDB" id="A0A4C1UDX0"/>
<organism evidence="1 2">
    <name type="scientific">Eumeta variegata</name>
    <name type="common">Bagworm moth</name>
    <name type="synonym">Eumeta japonica</name>
    <dbReference type="NCBI Taxonomy" id="151549"/>
    <lineage>
        <taxon>Eukaryota</taxon>
        <taxon>Metazoa</taxon>
        <taxon>Ecdysozoa</taxon>
        <taxon>Arthropoda</taxon>
        <taxon>Hexapoda</taxon>
        <taxon>Insecta</taxon>
        <taxon>Pterygota</taxon>
        <taxon>Neoptera</taxon>
        <taxon>Endopterygota</taxon>
        <taxon>Lepidoptera</taxon>
        <taxon>Glossata</taxon>
        <taxon>Ditrysia</taxon>
        <taxon>Tineoidea</taxon>
        <taxon>Psychidae</taxon>
        <taxon>Oiketicinae</taxon>
        <taxon>Eumeta</taxon>
    </lineage>
</organism>
<dbReference type="EMBL" id="BGZK01000158">
    <property type="protein sequence ID" value="GBP24172.1"/>
    <property type="molecule type" value="Genomic_DNA"/>
</dbReference>
<evidence type="ECO:0000313" key="2">
    <source>
        <dbReference type="Proteomes" id="UP000299102"/>
    </source>
</evidence>
<sequence length="94" mass="10471">MIPQLQCLRAFAICNRALRKAGAMCKGPYRDPFAGRRAPPPPAPAGVRIGGRYILKLRHITFPIHPPEVIYLAIDKLVLSVRSRVGSLVIYTYD</sequence>
<accession>A0A4C1UDX0</accession>
<dbReference type="Proteomes" id="UP000299102">
    <property type="component" value="Unassembled WGS sequence"/>
</dbReference>
<keyword evidence="2" id="KW-1185">Reference proteome</keyword>